<name>A0A9D2UWF1_9ACTN</name>
<dbReference type="AlphaFoldDB" id="A0A9D2UWF1"/>
<evidence type="ECO:0000313" key="1">
    <source>
        <dbReference type="EMBL" id="HJF65376.1"/>
    </source>
</evidence>
<gene>
    <name evidence="1" type="ORF">K8U77_04570</name>
</gene>
<dbReference type="SUPFAM" id="SSF63882">
    <property type="entry name" value="MoeA N-terminal region -like"/>
    <property type="match status" value="1"/>
</dbReference>
<dbReference type="InterPro" id="IPR036135">
    <property type="entry name" value="MoeA_linker/N_sf"/>
</dbReference>
<accession>A0A9D2UWF1</accession>
<dbReference type="EMBL" id="DYWI01000079">
    <property type="protein sequence ID" value="HJF65376.1"/>
    <property type="molecule type" value="Genomic_DNA"/>
</dbReference>
<dbReference type="Proteomes" id="UP000786989">
    <property type="component" value="Unassembled WGS sequence"/>
</dbReference>
<proteinExistence type="predicted"/>
<dbReference type="GO" id="GO:0032324">
    <property type="term" value="P:molybdopterin cofactor biosynthetic process"/>
    <property type="evidence" value="ECO:0007669"/>
    <property type="project" value="InterPro"/>
</dbReference>
<reference evidence="1" key="2">
    <citation type="submission" date="2021-09" db="EMBL/GenBank/DDBJ databases">
        <authorList>
            <person name="Gilroy R."/>
        </authorList>
    </citation>
    <scope>NUCLEOTIDE SEQUENCE</scope>
    <source>
        <strain evidence="1">ChiGjej6B6-11269</strain>
    </source>
</reference>
<organism evidence="1 2">
    <name type="scientific">Slackia equolifaciens</name>
    <dbReference type="NCBI Taxonomy" id="498718"/>
    <lineage>
        <taxon>Bacteria</taxon>
        <taxon>Bacillati</taxon>
        <taxon>Actinomycetota</taxon>
        <taxon>Coriobacteriia</taxon>
        <taxon>Eggerthellales</taxon>
        <taxon>Eggerthellaceae</taxon>
        <taxon>Slackia</taxon>
    </lineage>
</organism>
<evidence type="ECO:0008006" key="3">
    <source>
        <dbReference type="Google" id="ProtNLM"/>
    </source>
</evidence>
<sequence length="151" mass="16377">MRDHSHHIELTREEAVAGMLRLIDEADAFKPRVEQMSIADSIGRVLARDAVAQVDVPDCLTCNMDSVAVHWSAFEGLGPGQLPDTSAWVRGVDWEFANTGVVHAQLLLASAYHAMAGDACRSRARARAADGVVSQGWPGAGRSQAWRIDGW</sequence>
<dbReference type="Gene3D" id="2.170.190.11">
    <property type="entry name" value="Molybdopterin biosynthesis moea protein, domain 3"/>
    <property type="match status" value="1"/>
</dbReference>
<comment type="caution">
    <text evidence="1">The sequence shown here is derived from an EMBL/GenBank/DDBJ whole genome shotgun (WGS) entry which is preliminary data.</text>
</comment>
<protein>
    <recommendedName>
        <fullName evidence="3">Molybdopterin molybdotransferase</fullName>
    </recommendedName>
</protein>
<reference evidence="1" key="1">
    <citation type="journal article" date="2021" name="PeerJ">
        <title>Extensive microbial diversity within the chicken gut microbiome revealed by metagenomics and culture.</title>
        <authorList>
            <person name="Gilroy R."/>
            <person name="Ravi A."/>
            <person name="Getino M."/>
            <person name="Pursley I."/>
            <person name="Horton D.L."/>
            <person name="Alikhan N.F."/>
            <person name="Baker D."/>
            <person name="Gharbi K."/>
            <person name="Hall N."/>
            <person name="Watson M."/>
            <person name="Adriaenssens E.M."/>
            <person name="Foster-Nyarko E."/>
            <person name="Jarju S."/>
            <person name="Secka A."/>
            <person name="Antonio M."/>
            <person name="Oren A."/>
            <person name="Chaudhuri R.R."/>
            <person name="La Ragione R."/>
            <person name="Hildebrand F."/>
            <person name="Pallen M.J."/>
        </authorList>
    </citation>
    <scope>NUCLEOTIDE SEQUENCE</scope>
    <source>
        <strain evidence="1">ChiGjej6B6-11269</strain>
    </source>
</reference>
<dbReference type="Gene3D" id="3.90.105.10">
    <property type="entry name" value="Molybdopterin biosynthesis moea protein, domain 2"/>
    <property type="match status" value="1"/>
</dbReference>
<evidence type="ECO:0000313" key="2">
    <source>
        <dbReference type="Proteomes" id="UP000786989"/>
    </source>
</evidence>